<dbReference type="InterPro" id="IPR045834">
    <property type="entry name" value="Csd3_N2"/>
</dbReference>
<evidence type="ECO:0000259" key="10">
    <source>
        <dbReference type="Pfam" id="PF01551"/>
    </source>
</evidence>
<organism evidence="13 14">
    <name type="scientific">Thiohalorhabdus denitrificans</name>
    <dbReference type="NCBI Taxonomy" id="381306"/>
    <lineage>
        <taxon>Bacteria</taxon>
        <taxon>Pseudomonadati</taxon>
        <taxon>Pseudomonadota</taxon>
        <taxon>Gammaproteobacteria</taxon>
        <taxon>Thiohalorhabdales</taxon>
        <taxon>Thiohalorhabdaceae</taxon>
        <taxon>Thiohalorhabdus</taxon>
    </lineage>
</organism>
<keyword evidence="9" id="KW-0812">Transmembrane</keyword>
<dbReference type="Pfam" id="PF01551">
    <property type="entry name" value="Peptidase_M23"/>
    <property type="match status" value="1"/>
</dbReference>
<dbReference type="GO" id="GO:0042834">
    <property type="term" value="F:peptidoglycan binding"/>
    <property type="evidence" value="ECO:0007669"/>
    <property type="project" value="InterPro"/>
</dbReference>
<dbReference type="GO" id="GO:0006508">
    <property type="term" value="P:proteolysis"/>
    <property type="evidence" value="ECO:0007669"/>
    <property type="project" value="UniProtKB-KW"/>
</dbReference>
<evidence type="ECO:0000259" key="12">
    <source>
        <dbReference type="Pfam" id="PF19425"/>
    </source>
</evidence>
<protein>
    <submittedName>
        <fullName evidence="13">Murein DD-endopeptidase MepM and murein hydrolase activator NlpD, contain LysM domain</fullName>
    </submittedName>
</protein>
<dbReference type="Proteomes" id="UP000183104">
    <property type="component" value="Unassembled WGS sequence"/>
</dbReference>
<evidence type="ECO:0000256" key="8">
    <source>
        <dbReference type="SAM" id="MobiDB-lite"/>
    </source>
</evidence>
<keyword evidence="4" id="KW-0479">Metal-binding</keyword>
<dbReference type="PANTHER" id="PTHR21666">
    <property type="entry name" value="PEPTIDASE-RELATED"/>
    <property type="match status" value="1"/>
</dbReference>
<dbReference type="CDD" id="cd12797">
    <property type="entry name" value="M23_peptidase"/>
    <property type="match status" value="1"/>
</dbReference>
<gene>
    <name evidence="13" type="ORF">SAMN05661077_0091</name>
</gene>
<dbReference type="EMBL" id="FMUN01000012">
    <property type="protein sequence ID" value="SCY67013.1"/>
    <property type="molecule type" value="Genomic_DNA"/>
</dbReference>
<comment type="cofactor">
    <cofactor evidence="1">
        <name>Zn(2+)</name>
        <dbReference type="ChEBI" id="CHEBI:29105"/>
    </cofactor>
</comment>
<accession>A0A1G5HTC9</accession>
<evidence type="ECO:0000256" key="9">
    <source>
        <dbReference type="SAM" id="Phobius"/>
    </source>
</evidence>
<feature type="transmembrane region" description="Helical" evidence="9">
    <location>
        <begin position="46"/>
        <end position="63"/>
    </location>
</feature>
<evidence type="ECO:0000256" key="2">
    <source>
        <dbReference type="ARBA" id="ARBA00004196"/>
    </source>
</evidence>
<comment type="subcellular location">
    <subcellularLocation>
        <location evidence="2">Cell envelope</location>
    </subcellularLocation>
</comment>
<dbReference type="Gene3D" id="3.10.450.350">
    <property type="match status" value="2"/>
</dbReference>
<feature type="region of interest" description="Disordered" evidence="8">
    <location>
        <begin position="66"/>
        <end position="118"/>
    </location>
</feature>
<dbReference type="InterPro" id="IPR007340">
    <property type="entry name" value="LysM_Opacity-associatedA"/>
</dbReference>
<sequence length="488" mass="53802">MSRTFRKDFSDTRSLSRNPSGTGSQPFASPEPSPLRRLFRSPKARALGLGVATAVASGLFGMLPDSMQGGSGPGPQQMTLTPGTGLGPGSTTLPNPLAFTRAGGSQAETETASAAEADPAIQWEAYELQKGETLSQLGERVGLGARTSWALARASQDVFPVRRMRSGRTIRVHYNDQGDPEEIRYGIDSGRYLAWRRQEGGGYEAVIEKYPRTERIRTAHAEIETSLFGAGARAGLPEGITMELARIYGWDIDFAHDLRQGDWFRVLYKEYYRDGEKVGNGPILAAEFVTRGESHKAIRFTDAAGNSDYYTPDGRSVRKAFLRNPMKVTRITSRFTRSRDHPVLNKRRAHKGVDYGAPTGTPIRATGDGRVVFRGRKGGYGNVVMLRHAGRYTTVYAHMSRFGKFRKGQRIKQGQTVGYVGQSGLATGPHLHYEFRVNGNHRNPLTVKLPEAEPLPDEHRTAFNRQRHHLTAWLEAVGGEGTRVAATE</sequence>
<keyword evidence="9" id="KW-1133">Transmembrane helix</keyword>
<dbReference type="GO" id="GO:0046872">
    <property type="term" value="F:metal ion binding"/>
    <property type="evidence" value="ECO:0007669"/>
    <property type="project" value="UniProtKB-KW"/>
</dbReference>
<evidence type="ECO:0000259" key="11">
    <source>
        <dbReference type="Pfam" id="PF04225"/>
    </source>
</evidence>
<dbReference type="GO" id="GO:0030313">
    <property type="term" value="C:cell envelope"/>
    <property type="evidence" value="ECO:0007669"/>
    <property type="project" value="UniProtKB-SubCell"/>
</dbReference>
<dbReference type="InterPro" id="IPR011055">
    <property type="entry name" value="Dup_hybrid_motif"/>
</dbReference>
<feature type="domain" description="Csd3-like second N-terminal" evidence="12">
    <location>
        <begin position="220"/>
        <end position="335"/>
    </location>
</feature>
<evidence type="ECO:0000313" key="14">
    <source>
        <dbReference type="Proteomes" id="UP000183104"/>
    </source>
</evidence>
<dbReference type="GO" id="GO:0004222">
    <property type="term" value="F:metalloendopeptidase activity"/>
    <property type="evidence" value="ECO:0007669"/>
    <property type="project" value="TreeGrafter"/>
</dbReference>
<dbReference type="Gene3D" id="2.70.70.10">
    <property type="entry name" value="Glucose Permease (Domain IIA)"/>
    <property type="match status" value="1"/>
</dbReference>
<evidence type="ECO:0000256" key="3">
    <source>
        <dbReference type="ARBA" id="ARBA00022670"/>
    </source>
</evidence>
<dbReference type="FunFam" id="2.70.70.10:FF:000002">
    <property type="entry name" value="Murein DD-endopeptidase MepM"/>
    <property type="match status" value="1"/>
</dbReference>
<evidence type="ECO:0000256" key="1">
    <source>
        <dbReference type="ARBA" id="ARBA00001947"/>
    </source>
</evidence>
<evidence type="ECO:0000256" key="7">
    <source>
        <dbReference type="ARBA" id="ARBA00023049"/>
    </source>
</evidence>
<dbReference type="Pfam" id="PF19425">
    <property type="entry name" value="Csd3_N2"/>
    <property type="match status" value="1"/>
</dbReference>
<dbReference type="InterPro" id="IPR016047">
    <property type="entry name" value="M23ase_b-sheet_dom"/>
</dbReference>
<feature type="domain" description="M23ase beta-sheet core" evidence="10">
    <location>
        <begin position="349"/>
        <end position="444"/>
    </location>
</feature>
<keyword evidence="14" id="KW-1185">Reference proteome</keyword>
<evidence type="ECO:0000256" key="5">
    <source>
        <dbReference type="ARBA" id="ARBA00022801"/>
    </source>
</evidence>
<dbReference type="PANTHER" id="PTHR21666:SF288">
    <property type="entry name" value="CELL DIVISION PROTEIN YTFB"/>
    <property type="match status" value="1"/>
</dbReference>
<dbReference type="STRING" id="381306.AN478_11685"/>
<dbReference type="InterPro" id="IPR050570">
    <property type="entry name" value="Cell_wall_metabolism_enzyme"/>
</dbReference>
<evidence type="ECO:0000256" key="4">
    <source>
        <dbReference type="ARBA" id="ARBA00022723"/>
    </source>
</evidence>
<name>A0A1G5HTC9_9GAMM</name>
<reference evidence="14" key="1">
    <citation type="submission" date="2016-10" db="EMBL/GenBank/DDBJ databases">
        <authorList>
            <person name="Varghese N."/>
        </authorList>
    </citation>
    <scope>NUCLEOTIDE SEQUENCE [LARGE SCALE GENOMIC DNA]</scope>
    <source>
        <strain evidence="14">HL 19</strain>
    </source>
</reference>
<feature type="compositionally biased region" description="Polar residues" evidence="8">
    <location>
        <begin position="12"/>
        <end position="27"/>
    </location>
</feature>
<evidence type="ECO:0000313" key="13">
    <source>
        <dbReference type="EMBL" id="SCY67013.1"/>
    </source>
</evidence>
<keyword evidence="6" id="KW-0862">Zinc</keyword>
<keyword evidence="3" id="KW-0645">Protease</keyword>
<keyword evidence="7" id="KW-0482">Metalloprotease</keyword>
<dbReference type="Pfam" id="PF04225">
    <property type="entry name" value="LysM_OapA"/>
    <property type="match status" value="1"/>
</dbReference>
<dbReference type="AlphaFoldDB" id="A0A1G5HTC9"/>
<dbReference type="OrthoDB" id="9805070at2"/>
<feature type="compositionally biased region" description="Basic and acidic residues" evidence="8">
    <location>
        <begin position="1"/>
        <end position="11"/>
    </location>
</feature>
<dbReference type="SUPFAM" id="SSF51261">
    <property type="entry name" value="Duplicated hybrid motif"/>
    <property type="match status" value="1"/>
</dbReference>
<feature type="compositionally biased region" description="Low complexity" evidence="8">
    <location>
        <begin position="74"/>
        <end position="97"/>
    </location>
</feature>
<feature type="compositionally biased region" description="Low complexity" evidence="8">
    <location>
        <begin position="107"/>
        <end position="117"/>
    </location>
</feature>
<feature type="region of interest" description="Disordered" evidence="8">
    <location>
        <begin position="1"/>
        <end position="36"/>
    </location>
</feature>
<keyword evidence="9" id="KW-0472">Membrane</keyword>
<keyword evidence="5 13" id="KW-0378">Hydrolase</keyword>
<evidence type="ECO:0000256" key="6">
    <source>
        <dbReference type="ARBA" id="ARBA00022833"/>
    </source>
</evidence>
<proteinExistence type="predicted"/>
<feature type="domain" description="Opacity-associated protein A LysM-like" evidence="11">
    <location>
        <begin position="122"/>
        <end position="204"/>
    </location>
</feature>